<gene>
    <name evidence="12" type="primary">dnaE</name>
    <name evidence="12" type="ORF">CRYO30217_01307</name>
</gene>
<dbReference type="GO" id="GO:0003676">
    <property type="term" value="F:nucleic acid binding"/>
    <property type="evidence" value="ECO:0007669"/>
    <property type="project" value="InterPro"/>
</dbReference>
<dbReference type="SMART" id="SM00479">
    <property type="entry name" value="EXOIII"/>
    <property type="match status" value="1"/>
</dbReference>
<sequence>MYLIFDTETTGLPRDFNAPITDTDNWPRCVQIAWQLHDEMGNLIEQKDFLIKPDGYDIPFQSEQIHGISTKLAETKGVDAKEVWKQFAEVLSRSKFVVGQNIMFDVNVMGCELYRYGVDSSLTDLPILDTCTETTAELCQIPGGRGGKFKLPTLTELHEHLFGVPFAEAHNATADVEATTRCFLELIRKRSFKAEELQQDEQYFDRFLVEHPDPIGTWDIKHLNLKAESAALKEDDGDASISRKDKKENQERLEEVRFSHLHNHTQFSILQSTTTVGDLVTAAAKIGSPAVAITDTDNMMAAFQFVNAGERHNNGIKAQIKAKQELLNAGTRIEKNEETGEEKEVPLVEEEVGALEAEIKSLEKQFVKTIVGCELWVCKDRHNKSVKDNGHLVVFLAKNKNGYHNLSKLASAGHIEGKYYVPRIDKQIIPELKEDVIATTGGLSGEIPQLILNVGEQQAEEAFVWWYEQFGDDFYVELNRHGLEEEEVVNEVLLRFAKKYGVKYFAANNNFYIDKSDADAHDILLCIKDGEQKSTPIGRGRGFRFGFPNDDFYFKSQEDMKEAFLDLPEAIECTEEIVAKIEPFTLGRDVLLPAFDIPEEFQDDRDKEDPSLKIGENNYLRHLTYEGAKERYGEITPEIRERLDFELETIRNTGYPGYFLIVQDFIAAAREMGVSVGPGRGSAAGSAVAYCTKITNIDPIKYDLLFERFLNPERISMPDIDIDFDDEGRGRVIDYVIDKYGANQVAQIITYGTMAAKSSIRDAGRVLELPLPETDRIAKLVPDMKLNKLFGMSEEQLAEKLNSDQMKMALELRDLLEKNGIDGEVVRQAKTIEGSMRTTGIHACGVIITPSDIREHVPVALAKDSDMWSTQFDNSVVEDAGLLKMDFLGLKTLTLIKDTLKIVKARHGIDIDIEKIPLDDTATYELFQRGETVGVFQYESTGMQKYLKDLKPNEFSDLIAMNALYRPGPLEYIPTFVKRKHGIEEVEYDLPAMEEFLKETYGITVYQEQVMLLSQKLAGFTKGEADTLRKAMGKKKKDVLDKMKPKFLEQGGANGHDTKILEKVWKDWEAFASYAFNKSHSTCYAWIAYQTAYLKAHYPAEYMAAVLSNNMNDIKTVTFFMEECRRMGLKVLGPDVNESYYKFAVNDQGEVRFGMGGIKGVGQGPVRAIIDERKENGPFTSFFDMVRRVSLKDCNKRVMENLAYAGAFDGFGDLHRAQYFGEDEKGRTLIENSLRYGTAFQTGQDSNQVSLFDMAGGEEIEMPAPSIPNVDKWSVFQELSAEKEVVGIYISGHPMDDYSLETKYFCDIQLNDLNVHMNNLPDKEFAVAGIISNFAHLESRKGNKYGFFELQDKSGGMEFRLFGETYLKLQHYLTQGNFLHVKGVVKLKGKKFNPDGKQKEFSIQQIELLTNIRDRMLSKVYLRFDANQINRDSLAELEEILNKYEGTKTVYLDLIDYDEVSGVTLLSRNRKVNVSNEFLKEVKEVIGYEGFSVNKSELNRRLHRLKMEQERMKEQNEELVED</sequence>
<dbReference type="SUPFAM" id="SSF160975">
    <property type="entry name" value="AF1531-like"/>
    <property type="match status" value="1"/>
</dbReference>
<dbReference type="NCBIfam" id="TIGR00594">
    <property type="entry name" value="polc"/>
    <property type="match status" value="1"/>
</dbReference>
<evidence type="ECO:0000256" key="9">
    <source>
        <dbReference type="SAM" id="Coils"/>
    </source>
</evidence>
<dbReference type="EC" id="2.7.7.7" evidence="2"/>
<dbReference type="Pfam" id="PF01336">
    <property type="entry name" value="tRNA_anti-codon"/>
    <property type="match status" value="1"/>
</dbReference>
<keyword evidence="5 12" id="KW-0548">Nucleotidyltransferase</keyword>
<evidence type="ECO:0000313" key="12">
    <source>
        <dbReference type="EMBL" id="CAG5080428.1"/>
    </source>
</evidence>
<dbReference type="GO" id="GO:0005737">
    <property type="term" value="C:cytoplasm"/>
    <property type="evidence" value="ECO:0007669"/>
    <property type="project" value="UniProtKB-SubCell"/>
</dbReference>
<dbReference type="Pfam" id="PF17657">
    <property type="entry name" value="DNA_pol3_finger"/>
    <property type="match status" value="1"/>
</dbReference>
<dbReference type="Gene3D" id="3.20.20.140">
    <property type="entry name" value="Metal-dependent hydrolases"/>
    <property type="match status" value="1"/>
</dbReference>
<dbReference type="Gene3D" id="1.10.10.1600">
    <property type="entry name" value="Bacterial DNA polymerase III alpha subunit, thumb domain"/>
    <property type="match status" value="1"/>
</dbReference>
<dbReference type="Gene3D" id="1.10.150.870">
    <property type="match status" value="1"/>
</dbReference>
<evidence type="ECO:0000256" key="3">
    <source>
        <dbReference type="ARBA" id="ARBA00019114"/>
    </source>
</evidence>
<dbReference type="PANTHER" id="PTHR32294">
    <property type="entry name" value="DNA POLYMERASE III SUBUNIT ALPHA"/>
    <property type="match status" value="1"/>
</dbReference>
<dbReference type="GO" id="GO:0003887">
    <property type="term" value="F:DNA-directed DNA polymerase activity"/>
    <property type="evidence" value="ECO:0007669"/>
    <property type="project" value="UniProtKB-KW"/>
</dbReference>
<dbReference type="SMART" id="SM00481">
    <property type="entry name" value="POLIIIAc"/>
    <property type="match status" value="1"/>
</dbReference>
<dbReference type="PANTHER" id="PTHR32294:SF0">
    <property type="entry name" value="DNA POLYMERASE III SUBUNIT ALPHA"/>
    <property type="match status" value="1"/>
</dbReference>
<keyword evidence="4 12" id="KW-0808">Transferase</keyword>
<dbReference type="InterPro" id="IPR011708">
    <property type="entry name" value="DNA_pol3_alpha_NTPase_dom"/>
</dbReference>
<comment type="catalytic activity">
    <reaction evidence="8">
        <text>DNA(n) + a 2'-deoxyribonucleoside 5'-triphosphate = DNA(n+1) + diphosphate</text>
        <dbReference type="Rhea" id="RHEA:22508"/>
        <dbReference type="Rhea" id="RHEA-COMP:17339"/>
        <dbReference type="Rhea" id="RHEA-COMP:17340"/>
        <dbReference type="ChEBI" id="CHEBI:33019"/>
        <dbReference type="ChEBI" id="CHEBI:61560"/>
        <dbReference type="ChEBI" id="CHEBI:173112"/>
        <dbReference type="EC" id="2.7.7.7"/>
    </reaction>
</comment>
<dbReference type="GO" id="GO:0008408">
    <property type="term" value="F:3'-5' exonuclease activity"/>
    <property type="evidence" value="ECO:0007669"/>
    <property type="project" value="InterPro"/>
</dbReference>
<protein>
    <recommendedName>
        <fullName evidence="3">DNA polymerase III subunit alpha</fullName>
        <ecNumber evidence="2">2.7.7.7</ecNumber>
    </recommendedName>
</protein>
<dbReference type="InterPro" id="IPR004805">
    <property type="entry name" value="DnaE2/DnaE/PolC"/>
</dbReference>
<keyword evidence="6" id="KW-0235">DNA replication</keyword>
<feature type="domain" description="Polymerase/histidinol phosphatase N-terminal" evidence="11">
    <location>
        <begin position="259"/>
        <end position="379"/>
    </location>
</feature>
<dbReference type="InterPro" id="IPR013520">
    <property type="entry name" value="Ribonucl_H"/>
</dbReference>
<evidence type="ECO:0000256" key="8">
    <source>
        <dbReference type="ARBA" id="ARBA00049244"/>
    </source>
</evidence>
<organism evidence="12 13">
    <name type="scientific">Parvicella tangerina</name>
    <dbReference type="NCBI Taxonomy" id="2829795"/>
    <lineage>
        <taxon>Bacteria</taxon>
        <taxon>Pseudomonadati</taxon>
        <taxon>Bacteroidota</taxon>
        <taxon>Flavobacteriia</taxon>
        <taxon>Flavobacteriales</taxon>
        <taxon>Parvicellaceae</taxon>
        <taxon>Parvicella</taxon>
    </lineage>
</organism>
<dbReference type="NCBIfam" id="NF004226">
    <property type="entry name" value="PRK05673.1"/>
    <property type="match status" value="1"/>
</dbReference>
<dbReference type="Pfam" id="PF00929">
    <property type="entry name" value="RNase_T"/>
    <property type="match status" value="1"/>
</dbReference>
<dbReference type="InterPro" id="IPR004013">
    <property type="entry name" value="PHP_dom"/>
</dbReference>
<evidence type="ECO:0000256" key="6">
    <source>
        <dbReference type="ARBA" id="ARBA00022705"/>
    </source>
</evidence>
<dbReference type="Proteomes" id="UP000683507">
    <property type="component" value="Chromosome"/>
</dbReference>
<proteinExistence type="predicted"/>
<dbReference type="GO" id="GO:0006260">
    <property type="term" value="P:DNA replication"/>
    <property type="evidence" value="ECO:0007669"/>
    <property type="project" value="UniProtKB-KW"/>
</dbReference>
<accession>A0A916NGV4</accession>
<evidence type="ECO:0000256" key="2">
    <source>
        <dbReference type="ARBA" id="ARBA00012417"/>
    </source>
</evidence>
<dbReference type="CDD" id="cd06127">
    <property type="entry name" value="DEDDh"/>
    <property type="match status" value="1"/>
</dbReference>
<evidence type="ECO:0000259" key="11">
    <source>
        <dbReference type="SMART" id="SM00481"/>
    </source>
</evidence>
<dbReference type="InterPro" id="IPR004365">
    <property type="entry name" value="NA-bd_OB_tRNA"/>
</dbReference>
<name>A0A916NGV4_9FLAO</name>
<dbReference type="InterPro" id="IPR012337">
    <property type="entry name" value="RNaseH-like_sf"/>
</dbReference>
<dbReference type="Pfam" id="PF02811">
    <property type="entry name" value="PHP"/>
    <property type="match status" value="1"/>
</dbReference>
<comment type="subcellular location">
    <subcellularLocation>
        <location evidence="1">Cytoplasm</location>
    </subcellularLocation>
</comment>
<evidence type="ECO:0000256" key="4">
    <source>
        <dbReference type="ARBA" id="ARBA00022679"/>
    </source>
</evidence>
<dbReference type="RefSeq" id="WP_258541515.1">
    <property type="nucleotide sequence ID" value="NZ_OU015584.1"/>
</dbReference>
<dbReference type="Pfam" id="PF14579">
    <property type="entry name" value="HHH_6"/>
    <property type="match status" value="1"/>
</dbReference>
<reference evidence="12" key="1">
    <citation type="submission" date="2021-04" db="EMBL/GenBank/DDBJ databases">
        <authorList>
            <person name="Rodrigo-Torres L."/>
            <person name="Arahal R. D."/>
            <person name="Lucena T."/>
        </authorList>
    </citation>
    <scope>NUCLEOTIDE SEQUENCE</scope>
    <source>
        <strain evidence="12">AS29M-1</strain>
    </source>
</reference>
<evidence type="ECO:0000313" key="13">
    <source>
        <dbReference type="Proteomes" id="UP000683507"/>
    </source>
</evidence>
<dbReference type="InterPro" id="IPR036397">
    <property type="entry name" value="RNaseH_sf"/>
</dbReference>
<dbReference type="SUPFAM" id="SSF53098">
    <property type="entry name" value="Ribonuclease H-like"/>
    <property type="match status" value="1"/>
</dbReference>
<dbReference type="CDD" id="cd04485">
    <property type="entry name" value="DnaE_OBF"/>
    <property type="match status" value="1"/>
</dbReference>
<evidence type="ECO:0000256" key="1">
    <source>
        <dbReference type="ARBA" id="ARBA00004496"/>
    </source>
</evidence>
<evidence type="ECO:0000259" key="10">
    <source>
        <dbReference type="SMART" id="SM00479"/>
    </source>
</evidence>
<dbReference type="Pfam" id="PF07733">
    <property type="entry name" value="DNA_pol3_alpha"/>
    <property type="match status" value="1"/>
</dbReference>
<dbReference type="Gene3D" id="3.30.420.10">
    <property type="entry name" value="Ribonuclease H-like superfamily/Ribonuclease H"/>
    <property type="match status" value="1"/>
</dbReference>
<dbReference type="InterPro" id="IPR029460">
    <property type="entry name" value="DNAPol_HHH"/>
</dbReference>
<dbReference type="InterPro" id="IPR003141">
    <property type="entry name" value="Pol/His_phosphatase_N"/>
</dbReference>
<keyword evidence="9" id="KW-0175">Coiled coil</keyword>
<dbReference type="InterPro" id="IPR041931">
    <property type="entry name" value="DNA_pol3_alpha_thumb_dom"/>
</dbReference>
<dbReference type="EMBL" id="OU015584">
    <property type="protein sequence ID" value="CAG5080428.1"/>
    <property type="molecule type" value="Genomic_DNA"/>
</dbReference>
<feature type="domain" description="Exonuclease" evidence="10">
    <location>
        <begin position="1"/>
        <end position="192"/>
    </location>
</feature>
<keyword evidence="13" id="KW-1185">Reference proteome</keyword>
<keyword evidence="7" id="KW-0239">DNA-directed DNA polymerase</keyword>
<dbReference type="InterPro" id="IPR040982">
    <property type="entry name" value="DNA_pol3_finger"/>
</dbReference>
<evidence type="ECO:0000256" key="7">
    <source>
        <dbReference type="ARBA" id="ARBA00022932"/>
    </source>
</evidence>
<dbReference type="KEGG" id="ptan:CRYO30217_01307"/>
<evidence type="ECO:0000256" key="5">
    <source>
        <dbReference type="ARBA" id="ARBA00022695"/>
    </source>
</evidence>
<feature type="coiled-coil region" evidence="9">
    <location>
        <begin position="1495"/>
        <end position="1522"/>
    </location>
</feature>